<dbReference type="InterPro" id="IPR051803">
    <property type="entry name" value="TA_system_RelE-like_toxin"/>
</dbReference>
<comment type="similarity">
    <text evidence="1">Belongs to the RelE toxin family.</text>
</comment>
<dbReference type="PANTHER" id="PTHR33755:SF5">
    <property type="entry name" value="TYPE II TOXIN-ANTITOXIN SYSTEM RELE_PARE FAMILY TOXIN"/>
    <property type="match status" value="1"/>
</dbReference>
<reference evidence="3 4" key="1">
    <citation type="submission" date="2015-07" db="EMBL/GenBank/DDBJ databases">
        <authorList>
            <consortium name="Pathogen Informatics"/>
        </authorList>
    </citation>
    <scope>NUCLEOTIDE SEQUENCE [LARGE SCALE GENOMIC DNA]</scope>
    <source>
        <strain evidence="3 4">A325</strain>
    </source>
</reference>
<evidence type="ECO:0000313" key="3">
    <source>
        <dbReference type="EMBL" id="CSC40371.1"/>
    </source>
</evidence>
<evidence type="ECO:0000313" key="4">
    <source>
        <dbReference type="Proteomes" id="UP000046067"/>
    </source>
</evidence>
<dbReference type="InterPro" id="IPR035093">
    <property type="entry name" value="RelE/ParE_toxin_dom_sf"/>
</dbReference>
<dbReference type="Proteomes" id="UP000046067">
    <property type="component" value="Unassembled WGS sequence"/>
</dbReference>
<dbReference type="Pfam" id="PF05016">
    <property type="entry name" value="ParE_toxin"/>
    <property type="match status" value="1"/>
</dbReference>
<dbReference type="Gene3D" id="3.30.2310.20">
    <property type="entry name" value="RelE-like"/>
    <property type="match status" value="1"/>
</dbReference>
<name>A0A655YFZ1_VIBCL</name>
<accession>A0A655YFZ1</accession>
<dbReference type="PANTHER" id="PTHR33755">
    <property type="entry name" value="TOXIN PARE1-RELATED"/>
    <property type="match status" value="1"/>
</dbReference>
<protein>
    <submittedName>
        <fullName evidence="3">Death on curing protein, Doc toxin</fullName>
    </submittedName>
</protein>
<dbReference type="EMBL" id="CWQJ01000016">
    <property type="protein sequence ID" value="CSC40371.1"/>
    <property type="molecule type" value="Genomic_DNA"/>
</dbReference>
<dbReference type="AlphaFoldDB" id="A0A655YFZ1"/>
<keyword evidence="2" id="KW-1277">Toxin-antitoxin system</keyword>
<evidence type="ECO:0000256" key="1">
    <source>
        <dbReference type="ARBA" id="ARBA00006226"/>
    </source>
</evidence>
<evidence type="ECO:0000256" key="2">
    <source>
        <dbReference type="ARBA" id="ARBA00022649"/>
    </source>
</evidence>
<dbReference type="InterPro" id="IPR007712">
    <property type="entry name" value="RelE/ParE_toxin"/>
</dbReference>
<gene>
    <name evidence="3" type="ORF">ERS013201_02551</name>
</gene>
<sequence>MAAKQLVQTVFTKVERLADFPESGRVPPELEHLNYREVVVNPCRVFYKYDDANVRILFVMRAERDLRRLMLTKQ</sequence>
<proteinExistence type="inferred from homology"/>
<organism evidence="3 4">
    <name type="scientific">Vibrio cholerae</name>
    <dbReference type="NCBI Taxonomy" id="666"/>
    <lineage>
        <taxon>Bacteria</taxon>
        <taxon>Pseudomonadati</taxon>
        <taxon>Pseudomonadota</taxon>
        <taxon>Gammaproteobacteria</taxon>
        <taxon>Vibrionales</taxon>
        <taxon>Vibrionaceae</taxon>
        <taxon>Vibrio</taxon>
    </lineage>
</organism>